<feature type="transmembrane region" description="Helical" evidence="1">
    <location>
        <begin position="67"/>
        <end position="88"/>
    </location>
</feature>
<dbReference type="NCBIfam" id="TIGR01167">
    <property type="entry name" value="LPXTG_anchor"/>
    <property type="match status" value="1"/>
</dbReference>
<proteinExistence type="predicted"/>
<evidence type="ECO:0000313" key="2">
    <source>
        <dbReference type="EMBL" id="KAA8825521.1"/>
    </source>
</evidence>
<accession>A0A5J5E916</accession>
<sequence>MMLGATHGTGGYEVRKPIHGLTKMLSAVQSVLASVVVLFGAMPAYAADGAVAQAPVQQVLAATGTNIASVVVVVIVLLVLAALFFMLSKRQRPRQRKR</sequence>
<gene>
    <name evidence="2" type="ORF">EMO92_05595</name>
</gene>
<dbReference type="AlphaFoldDB" id="A0A5J5E916"/>
<dbReference type="EMBL" id="RZUG01000007">
    <property type="protein sequence ID" value="KAA8825521.1"/>
    <property type="molecule type" value="Genomic_DNA"/>
</dbReference>
<dbReference type="Proteomes" id="UP000326251">
    <property type="component" value="Unassembled WGS sequence"/>
</dbReference>
<reference evidence="2 3" key="1">
    <citation type="journal article" date="2019" name="Syst. Appl. Microbiol.">
        <title>Characterization of Bifidobacterium species in feaces of the Egyptian fruit bat: Description of B. vespertilionis sp. nov. and B. rousetti sp. nov.</title>
        <authorList>
            <person name="Modesto M."/>
            <person name="Satti M."/>
            <person name="Watanabe K."/>
            <person name="Puglisi E."/>
            <person name="Morelli L."/>
            <person name="Huang C.-H."/>
            <person name="Liou J.-S."/>
            <person name="Miyashita M."/>
            <person name="Tamura T."/>
            <person name="Saito S."/>
            <person name="Mori K."/>
            <person name="Huang L."/>
            <person name="Sciavilla P."/>
            <person name="Sandri C."/>
            <person name="Spiezio C."/>
            <person name="Vitali F."/>
            <person name="Cavalieri D."/>
            <person name="Perpetuini G."/>
            <person name="Tofalo R."/>
            <person name="Bonetti A."/>
            <person name="Arita M."/>
            <person name="Mattarelli P."/>
        </authorList>
    </citation>
    <scope>NUCLEOTIDE SEQUENCE [LARGE SCALE GENOMIC DNA]</scope>
    <source>
        <strain evidence="2 3">RST19</strain>
    </source>
</reference>
<evidence type="ECO:0000256" key="1">
    <source>
        <dbReference type="SAM" id="Phobius"/>
    </source>
</evidence>
<comment type="caution">
    <text evidence="2">The sequence shown here is derived from an EMBL/GenBank/DDBJ whole genome shotgun (WGS) entry which is preliminary data.</text>
</comment>
<keyword evidence="1" id="KW-0812">Transmembrane</keyword>
<protein>
    <submittedName>
        <fullName evidence="2">LPXTG cell wall anchor domain-containing protein</fullName>
    </submittedName>
</protein>
<evidence type="ECO:0000313" key="3">
    <source>
        <dbReference type="Proteomes" id="UP000326251"/>
    </source>
</evidence>
<feature type="transmembrane region" description="Helical" evidence="1">
    <location>
        <begin position="25"/>
        <end position="47"/>
    </location>
</feature>
<name>A0A5J5E916_9BIFI</name>
<keyword evidence="1" id="KW-0472">Membrane</keyword>
<organism evidence="2 3">
    <name type="scientific">Bifidobacterium reuteri</name>
    <dbReference type="NCBI Taxonomy" id="983706"/>
    <lineage>
        <taxon>Bacteria</taxon>
        <taxon>Bacillati</taxon>
        <taxon>Actinomycetota</taxon>
        <taxon>Actinomycetes</taxon>
        <taxon>Bifidobacteriales</taxon>
        <taxon>Bifidobacteriaceae</taxon>
        <taxon>Bifidobacterium</taxon>
    </lineage>
</organism>
<keyword evidence="1" id="KW-1133">Transmembrane helix</keyword>